<dbReference type="InterPro" id="IPR006710">
    <property type="entry name" value="Glyco_hydro_43"/>
</dbReference>
<dbReference type="InterPro" id="IPR023296">
    <property type="entry name" value="Glyco_hydro_beta-prop_sf"/>
</dbReference>
<evidence type="ECO:0000256" key="2">
    <source>
        <dbReference type="ARBA" id="ARBA00022651"/>
    </source>
</evidence>
<evidence type="ECO:0000313" key="7">
    <source>
        <dbReference type="EMBL" id="KRT17809.1"/>
    </source>
</evidence>
<dbReference type="OrthoDB" id="9803461at2"/>
<evidence type="ECO:0000256" key="6">
    <source>
        <dbReference type="RuleBase" id="RU361187"/>
    </source>
</evidence>
<keyword evidence="4" id="KW-0119">Carbohydrate metabolism</keyword>
<evidence type="ECO:0000256" key="4">
    <source>
        <dbReference type="ARBA" id="ARBA00023277"/>
    </source>
</evidence>
<proteinExistence type="inferred from homology"/>
<dbReference type="PANTHER" id="PTHR43772">
    <property type="entry name" value="ENDO-1,4-BETA-XYLANASE"/>
    <property type="match status" value="1"/>
</dbReference>
<dbReference type="GO" id="GO:0004553">
    <property type="term" value="F:hydrolase activity, hydrolyzing O-glycosyl compounds"/>
    <property type="evidence" value="ECO:0007669"/>
    <property type="project" value="InterPro"/>
</dbReference>
<name>A0A0T5VVB0_9SPHI</name>
<sequence length="518" mass="58677">MIRFKKNKSFKVKIPKSLKFALVFLLNFTGTCYNEVSASPNENLSSSLNFIADSNVSDFISNEHLAPKYFDLKIEEYANMEYINEKRSGFDSKMHFPNPFHNMKSVNNQGNTLINKRVDSLNQKKYDPKIVLTDVKSASIKKNNIIIDSIGKHIFFPVKNGTNLRNFDPQFLEVPNITISPKAPYNFTNGKVRVNILRENEILDSYWISAAVANNPVLDGYYADPEILYSNKTKKYYIYPTSDGFTGWSGTYFKTFSSKNLIDWKDEGVILDLPKDVTWGKKNAWAPTIAEKKVNGEFKYFYYFTASQKIGVAVAQDPVGPFKDSGKALIDKSIKGIKSGQEIDPDVFTDPTSGKNYLYWGNGYLAVALLNDDMVSIDTSSVKIITPDKTFREGAEVFYRKGRYYFLWSENDTRSPDYGVRYGYSDSPIGKIVIPPNNLILSKRPEEGIYGTGHNSIINKAGTDKWFIVYHRFSLPKGITMGRAAGYNREVCIDQLNFNEDGTIHQVKPTVHGLSGKN</sequence>
<evidence type="ECO:0000256" key="5">
    <source>
        <dbReference type="ARBA" id="ARBA00023295"/>
    </source>
</evidence>
<dbReference type="SUPFAM" id="SSF75005">
    <property type="entry name" value="Arabinanase/levansucrase/invertase"/>
    <property type="match status" value="1"/>
</dbReference>
<gene>
    <name evidence="7" type="ORF">ASU31_00480</name>
</gene>
<accession>A0A0T5VVB0</accession>
<keyword evidence="3 6" id="KW-0378">Hydrolase</keyword>
<organism evidence="7 8">
    <name type="scientific">Pedobacter ginsenosidimutans</name>
    <dbReference type="NCBI Taxonomy" id="687842"/>
    <lineage>
        <taxon>Bacteria</taxon>
        <taxon>Pseudomonadati</taxon>
        <taxon>Bacteroidota</taxon>
        <taxon>Sphingobacteriia</taxon>
        <taxon>Sphingobacteriales</taxon>
        <taxon>Sphingobacteriaceae</taxon>
        <taxon>Pedobacter</taxon>
    </lineage>
</organism>
<evidence type="ECO:0008006" key="9">
    <source>
        <dbReference type="Google" id="ProtNLM"/>
    </source>
</evidence>
<dbReference type="Pfam" id="PF04616">
    <property type="entry name" value="Glyco_hydro_43"/>
    <property type="match status" value="1"/>
</dbReference>
<dbReference type="AlphaFoldDB" id="A0A0T5VVB0"/>
<dbReference type="GO" id="GO:0045493">
    <property type="term" value="P:xylan catabolic process"/>
    <property type="evidence" value="ECO:0007669"/>
    <property type="project" value="UniProtKB-KW"/>
</dbReference>
<evidence type="ECO:0000256" key="1">
    <source>
        <dbReference type="ARBA" id="ARBA00009865"/>
    </source>
</evidence>
<keyword evidence="8" id="KW-1185">Reference proteome</keyword>
<dbReference type="CDD" id="cd18828">
    <property type="entry name" value="GH43_BT3675-like"/>
    <property type="match status" value="1"/>
</dbReference>
<dbReference type="PANTHER" id="PTHR43772:SF2">
    <property type="entry name" value="PUTATIVE (AFU_ORTHOLOGUE AFUA_2G04480)-RELATED"/>
    <property type="match status" value="1"/>
</dbReference>
<comment type="similarity">
    <text evidence="1 6">Belongs to the glycosyl hydrolase 43 family.</text>
</comment>
<dbReference type="STRING" id="687842.ASU31_00480"/>
<comment type="caution">
    <text evidence="7">The sequence shown here is derived from an EMBL/GenBank/DDBJ whole genome shotgun (WGS) entry which is preliminary data.</text>
</comment>
<keyword evidence="2" id="KW-0624">Polysaccharide degradation</keyword>
<keyword evidence="2" id="KW-0858">Xylan degradation</keyword>
<dbReference type="Proteomes" id="UP000051950">
    <property type="component" value="Unassembled WGS sequence"/>
</dbReference>
<dbReference type="Gene3D" id="2.115.10.20">
    <property type="entry name" value="Glycosyl hydrolase domain, family 43"/>
    <property type="match status" value="1"/>
</dbReference>
<protein>
    <recommendedName>
        <fullName evidence="9">Beta-xylosidase</fullName>
    </recommendedName>
</protein>
<evidence type="ECO:0000313" key="8">
    <source>
        <dbReference type="Proteomes" id="UP000051950"/>
    </source>
</evidence>
<dbReference type="RefSeq" id="WP_057930438.1">
    <property type="nucleotide sequence ID" value="NZ_LMZQ01000001.1"/>
</dbReference>
<dbReference type="InterPro" id="IPR052176">
    <property type="entry name" value="Glycosyl_Hydrlase_43_Enz"/>
</dbReference>
<evidence type="ECO:0000256" key="3">
    <source>
        <dbReference type="ARBA" id="ARBA00022801"/>
    </source>
</evidence>
<keyword evidence="5 6" id="KW-0326">Glycosidase</keyword>
<reference evidence="7 8" key="1">
    <citation type="submission" date="2015-11" db="EMBL/GenBank/DDBJ databases">
        <title>Sequence of Pedobacter ginsenosidimutans.</title>
        <authorList>
            <person name="Carson E."/>
            <person name="Keyser V."/>
            <person name="Newman J."/>
            <person name="Miller J."/>
        </authorList>
    </citation>
    <scope>NUCLEOTIDE SEQUENCE [LARGE SCALE GENOMIC DNA]</scope>
    <source>
        <strain evidence="7 8">KACC 14530</strain>
    </source>
</reference>
<dbReference type="EMBL" id="LMZQ01000001">
    <property type="protein sequence ID" value="KRT17809.1"/>
    <property type="molecule type" value="Genomic_DNA"/>
</dbReference>